<dbReference type="AlphaFoldDB" id="A0A4U5MPC0"/>
<protein>
    <submittedName>
        <fullName evidence="1">Uncharacterized protein</fullName>
    </submittedName>
</protein>
<comment type="caution">
    <text evidence="1">The sequence shown here is derived from an EMBL/GenBank/DDBJ whole genome shotgun (WGS) entry which is preliminary data.</text>
</comment>
<reference evidence="1" key="1">
    <citation type="submission" date="2018-10" db="EMBL/GenBank/DDBJ databases">
        <title>Population genomic analysis revealed the cold adaptation of white poplar.</title>
        <authorList>
            <person name="Liu Y.-J."/>
        </authorList>
    </citation>
    <scope>NUCLEOTIDE SEQUENCE [LARGE SCALE GENOMIC DNA]</scope>
    <source>
        <strain evidence="1">PAL-ZL1</strain>
    </source>
</reference>
<organism evidence="1">
    <name type="scientific">Populus alba</name>
    <name type="common">White poplar</name>
    <dbReference type="NCBI Taxonomy" id="43335"/>
    <lineage>
        <taxon>Eukaryota</taxon>
        <taxon>Viridiplantae</taxon>
        <taxon>Streptophyta</taxon>
        <taxon>Embryophyta</taxon>
        <taxon>Tracheophyta</taxon>
        <taxon>Spermatophyta</taxon>
        <taxon>Magnoliopsida</taxon>
        <taxon>eudicotyledons</taxon>
        <taxon>Gunneridae</taxon>
        <taxon>Pentapetalae</taxon>
        <taxon>rosids</taxon>
        <taxon>fabids</taxon>
        <taxon>Malpighiales</taxon>
        <taxon>Salicaceae</taxon>
        <taxon>Saliceae</taxon>
        <taxon>Populus</taxon>
    </lineage>
</organism>
<dbReference type="EMBL" id="RCHU01001178">
    <property type="protein sequence ID" value="TKR71431.1"/>
    <property type="molecule type" value="Genomic_DNA"/>
</dbReference>
<evidence type="ECO:0000313" key="1">
    <source>
        <dbReference type="EMBL" id="TKR71431.1"/>
    </source>
</evidence>
<proteinExistence type="predicted"/>
<sequence length="109" mass="12057">MATLLSEDPDPLGLLPTTWCLIRYEEYHTTSNNERGDVLFISSNWLAKAPQPGFPAIGTHALDAMLWHSLIGGGTPGGMVPRQQSCTPVDMVCQKHRCCALQYNTDKRI</sequence>
<gene>
    <name evidence="1" type="ORF">D5086_0000299550</name>
</gene>
<name>A0A4U5MPC0_POPAL</name>
<accession>A0A4U5MPC0</accession>